<keyword evidence="3" id="KW-0548">Nucleotidyltransferase</keyword>
<dbReference type="Gene3D" id="2.40.70.10">
    <property type="entry name" value="Acid Proteases"/>
    <property type="match status" value="1"/>
</dbReference>
<feature type="domain" description="RNase H type-1" evidence="11">
    <location>
        <begin position="872"/>
        <end position="982"/>
    </location>
</feature>
<organism evidence="12 13">
    <name type="scientific">Spinacia oleracea</name>
    <name type="common">Spinach</name>
    <dbReference type="NCBI Taxonomy" id="3562"/>
    <lineage>
        <taxon>Eukaryota</taxon>
        <taxon>Viridiplantae</taxon>
        <taxon>Streptophyta</taxon>
        <taxon>Embryophyta</taxon>
        <taxon>Tracheophyta</taxon>
        <taxon>Spermatophyta</taxon>
        <taxon>Magnoliopsida</taxon>
        <taxon>eudicotyledons</taxon>
        <taxon>Gunneridae</taxon>
        <taxon>Pentapetalae</taxon>
        <taxon>Caryophyllales</taxon>
        <taxon>Chenopodiaceae</taxon>
        <taxon>Chenopodioideae</taxon>
        <taxon>Anserineae</taxon>
        <taxon>Spinacia</taxon>
    </lineage>
</organism>
<keyword evidence="8" id="KW-0233">DNA recombination</keyword>
<feature type="compositionally biased region" description="Basic and acidic residues" evidence="9">
    <location>
        <begin position="22"/>
        <end position="43"/>
    </location>
</feature>
<dbReference type="PANTHER" id="PTHR48475:SF2">
    <property type="entry name" value="RIBONUCLEASE H"/>
    <property type="match status" value="1"/>
</dbReference>
<dbReference type="GeneID" id="110800190"/>
<dbReference type="InterPro" id="IPR036397">
    <property type="entry name" value="RNaseH_sf"/>
</dbReference>
<evidence type="ECO:0000256" key="7">
    <source>
        <dbReference type="ARBA" id="ARBA00022918"/>
    </source>
</evidence>
<evidence type="ECO:0000313" key="13">
    <source>
        <dbReference type="RefSeq" id="XP_056697803.1"/>
    </source>
</evidence>
<dbReference type="SUPFAM" id="SSF53098">
    <property type="entry name" value="Ribonuclease H-like"/>
    <property type="match status" value="1"/>
</dbReference>
<dbReference type="PANTHER" id="PTHR48475">
    <property type="entry name" value="RIBONUCLEASE H"/>
    <property type="match status" value="1"/>
</dbReference>
<protein>
    <recommendedName>
        <fullName evidence="1">RNA-directed DNA polymerase</fullName>
        <ecNumber evidence="1">2.7.7.49</ecNumber>
    </recommendedName>
</protein>
<dbReference type="PROSITE" id="PS50878">
    <property type="entry name" value="RT_POL"/>
    <property type="match status" value="1"/>
</dbReference>
<dbReference type="CDD" id="cd00303">
    <property type="entry name" value="retropepsin_like"/>
    <property type="match status" value="1"/>
</dbReference>
<evidence type="ECO:0000256" key="5">
    <source>
        <dbReference type="ARBA" id="ARBA00022759"/>
    </source>
</evidence>
<evidence type="ECO:0000259" key="11">
    <source>
        <dbReference type="PROSITE" id="PS50879"/>
    </source>
</evidence>
<dbReference type="InterPro" id="IPR021109">
    <property type="entry name" value="Peptidase_aspartic_dom_sf"/>
</dbReference>
<keyword evidence="4" id="KW-0540">Nuclease</keyword>
<proteinExistence type="predicted"/>
<dbReference type="InterPro" id="IPR043502">
    <property type="entry name" value="DNA/RNA_pol_sf"/>
</dbReference>
<reference evidence="12" key="1">
    <citation type="journal article" date="2021" name="Nat. Commun.">
        <title>Genomic analyses provide insights into spinach domestication and the genetic basis of agronomic traits.</title>
        <authorList>
            <person name="Cai X."/>
            <person name="Sun X."/>
            <person name="Xu C."/>
            <person name="Sun H."/>
            <person name="Wang X."/>
            <person name="Ge C."/>
            <person name="Zhang Z."/>
            <person name="Wang Q."/>
            <person name="Fei Z."/>
            <person name="Jiao C."/>
            <person name="Wang Q."/>
        </authorList>
    </citation>
    <scope>NUCLEOTIDE SEQUENCE [LARGE SCALE GENOMIC DNA]</scope>
    <source>
        <strain evidence="12">cv. Varoflay</strain>
    </source>
</reference>
<evidence type="ECO:0000256" key="1">
    <source>
        <dbReference type="ARBA" id="ARBA00012493"/>
    </source>
</evidence>
<dbReference type="CDD" id="cd09279">
    <property type="entry name" value="RNase_HI_like"/>
    <property type="match status" value="1"/>
</dbReference>
<dbReference type="InterPro" id="IPR041373">
    <property type="entry name" value="RT_RNaseH"/>
</dbReference>
<evidence type="ECO:0000256" key="4">
    <source>
        <dbReference type="ARBA" id="ARBA00022722"/>
    </source>
</evidence>
<dbReference type="SUPFAM" id="SSF50630">
    <property type="entry name" value="Acid proteases"/>
    <property type="match status" value="1"/>
</dbReference>
<accession>A0ABM3RQA9</accession>
<sequence length="982" mass="110308">MADALDEAESFIHATEICSVPKESKGTETTDHPQRKDKSDKKTSRPNGTWAIEKKGYHTTQSQGLKRGRPYDKERFEYNTDLYTILLDVSDRYEIDRPFPMKSPVETRDNSLYCKFHCDVGHETKDCKSLRRALDGLAAKGFLKSYLSSSAGGSGKKFYKKSKSPSYRRDDNDTDPEIVAVISGGLAAGGPTMRGQKDYASRLGQVMLSGKAPMDHFPKVEICESDRGKIATPHDDPLVIELKVANLKVRRILVDTGSSSDIISTSCLNRLEHDPKTIEKIHYPIIGFGGGIIHPQGIITLPLRVGGRHQSKNLNVRFLIVKDLTAYNIILGRPTLNQAKAVVVTHLMLMKYVCDKGQVGTIHGDQQLARDCYLTMLSPEAWGKIDEARTSSKKKLDEIEEKVKKETFTIATAHMEARRPEPVGGHYEVILDETRPDRTVPVGVSPDDQLGAHLVTLLREFQDIFAFAVEEMPGIDPSIAVHKLNVDESLKHVRQKKRNHGEARNKAAAEEVQKLLEAGFIRPSQYPDWVANVVLVPKPNKSWRMCVDYTDLNKACPKDSFPLPKLDRLVDSTAGHALMSFMDAYSGFHQIPLWPDDQEKTSFVTEQGLYCYKVMPFGLKNAPATFQRLVNTVFSGQLGRNIEAYIDDMIVKSKQREEHLADLRETFETLRKYQMRLNPKKCVFGVTAGKFLGFLIDERGIEANPDKVQAVIDMTSPKSVKEVQRLTGCLAALGWFLSTAGETLYVYLAIPEWSLSAVLLTEREGVQLPVYFVSHVLQNAELRYSPIEKFALALFMASKKLRPYFLAHKLVVYTDQPLKQPLTKLDAAGRMLKWAIELNAFDISYEPRKAIKGQAFADFIAEMTRPNFEKNVTTRWTVYVDGSSTQNGCGAGIICQSPEGDNYEYAMRFKFQTSNNEAEYEALLAGIKMCKAAGAQEILAFSDSQLIVSQVNGDYEARDPNMIKYMQVVHQEVEHLKSFEAK</sequence>
<dbReference type="Pfam" id="PF00078">
    <property type="entry name" value="RVT_1"/>
    <property type="match status" value="1"/>
</dbReference>
<dbReference type="Gene3D" id="3.30.420.10">
    <property type="entry name" value="Ribonuclease H-like superfamily/Ribonuclease H"/>
    <property type="match status" value="1"/>
</dbReference>
<gene>
    <name evidence="13" type="primary">LOC110800190</name>
</gene>
<feature type="domain" description="Reverse transcriptase" evidence="10">
    <location>
        <begin position="517"/>
        <end position="696"/>
    </location>
</feature>
<feature type="region of interest" description="Disordered" evidence="9">
    <location>
        <begin position="15"/>
        <end position="51"/>
    </location>
</feature>
<evidence type="ECO:0000256" key="8">
    <source>
        <dbReference type="ARBA" id="ARBA00023172"/>
    </source>
</evidence>
<feature type="region of interest" description="Disordered" evidence="9">
    <location>
        <begin position="151"/>
        <end position="174"/>
    </location>
</feature>
<keyword evidence="7" id="KW-0695">RNA-directed DNA polymerase</keyword>
<keyword evidence="5" id="KW-0255">Endonuclease</keyword>
<dbReference type="InterPro" id="IPR012337">
    <property type="entry name" value="RNaseH-like_sf"/>
</dbReference>
<dbReference type="RefSeq" id="XP_056697803.1">
    <property type="nucleotide sequence ID" value="XM_056841825.1"/>
</dbReference>
<evidence type="ECO:0000256" key="6">
    <source>
        <dbReference type="ARBA" id="ARBA00022801"/>
    </source>
</evidence>
<dbReference type="SUPFAM" id="SSF56672">
    <property type="entry name" value="DNA/RNA polymerases"/>
    <property type="match status" value="1"/>
</dbReference>
<dbReference type="Pfam" id="PF13456">
    <property type="entry name" value="RVT_3"/>
    <property type="match status" value="1"/>
</dbReference>
<dbReference type="InterPro" id="IPR002156">
    <property type="entry name" value="RNaseH_domain"/>
</dbReference>
<evidence type="ECO:0000256" key="9">
    <source>
        <dbReference type="SAM" id="MobiDB-lite"/>
    </source>
</evidence>
<keyword evidence="12" id="KW-1185">Reference proteome</keyword>
<evidence type="ECO:0000256" key="2">
    <source>
        <dbReference type="ARBA" id="ARBA00022679"/>
    </source>
</evidence>
<dbReference type="InterPro" id="IPR043128">
    <property type="entry name" value="Rev_trsase/Diguanyl_cyclase"/>
</dbReference>
<evidence type="ECO:0000313" key="12">
    <source>
        <dbReference type="Proteomes" id="UP000813463"/>
    </source>
</evidence>
<keyword evidence="6" id="KW-0378">Hydrolase</keyword>
<dbReference type="InterPro" id="IPR000477">
    <property type="entry name" value="RT_dom"/>
</dbReference>
<dbReference type="PROSITE" id="PS50879">
    <property type="entry name" value="RNASE_H_1"/>
    <property type="match status" value="1"/>
</dbReference>
<evidence type="ECO:0000259" key="10">
    <source>
        <dbReference type="PROSITE" id="PS50878"/>
    </source>
</evidence>
<dbReference type="Pfam" id="PF17917">
    <property type="entry name" value="RT_RNaseH"/>
    <property type="match status" value="1"/>
</dbReference>
<name>A0ABM3RQA9_SPIOL</name>
<dbReference type="Gene3D" id="3.30.70.270">
    <property type="match status" value="1"/>
</dbReference>
<dbReference type="Gene3D" id="3.10.10.10">
    <property type="entry name" value="HIV Type 1 Reverse Transcriptase, subunit A, domain 1"/>
    <property type="match status" value="1"/>
</dbReference>
<dbReference type="Proteomes" id="UP000813463">
    <property type="component" value="Chromosome 4"/>
</dbReference>
<keyword evidence="2" id="KW-0808">Transferase</keyword>
<dbReference type="CDD" id="cd01647">
    <property type="entry name" value="RT_LTR"/>
    <property type="match status" value="1"/>
</dbReference>
<dbReference type="EC" id="2.7.7.49" evidence="1"/>
<reference evidence="13" key="2">
    <citation type="submission" date="2025-08" db="UniProtKB">
        <authorList>
            <consortium name="RefSeq"/>
        </authorList>
    </citation>
    <scope>IDENTIFICATION</scope>
    <source>
        <tissue evidence="13">Leaf</tissue>
    </source>
</reference>
<evidence type="ECO:0000256" key="3">
    <source>
        <dbReference type="ARBA" id="ARBA00022695"/>
    </source>
</evidence>